<reference evidence="1" key="1">
    <citation type="journal article" date="2014" name="Front. Microbiol.">
        <title>High frequency of phylogenetically diverse reductive dehalogenase-homologous genes in deep subseafloor sedimentary metagenomes.</title>
        <authorList>
            <person name="Kawai M."/>
            <person name="Futagami T."/>
            <person name="Toyoda A."/>
            <person name="Takaki Y."/>
            <person name="Nishi S."/>
            <person name="Hori S."/>
            <person name="Arai W."/>
            <person name="Tsubouchi T."/>
            <person name="Morono Y."/>
            <person name="Uchiyama I."/>
            <person name="Ito T."/>
            <person name="Fujiyama A."/>
            <person name="Inagaki F."/>
            <person name="Takami H."/>
        </authorList>
    </citation>
    <scope>NUCLEOTIDE SEQUENCE</scope>
    <source>
        <strain evidence="1">Expedition CK06-06</strain>
    </source>
</reference>
<comment type="caution">
    <text evidence="1">The sequence shown here is derived from an EMBL/GenBank/DDBJ whole genome shotgun (WGS) entry which is preliminary data.</text>
</comment>
<dbReference type="AlphaFoldDB" id="X1BD87"/>
<evidence type="ECO:0000313" key="1">
    <source>
        <dbReference type="EMBL" id="GAG82083.1"/>
    </source>
</evidence>
<sequence>MRTPSYLTKGKKFGDKNYDWIGQFPSKFYMDDAKRRYMKQGYKYFRIYKKYQLFGRKRK</sequence>
<accession>X1BD87</accession>
<organism evidence="1">
    <name type="scientific">marine sediment metagenome</name>
    <dbReference type="NCBI Taxonomy" id="412755"/>
    <lineage>
        <taxon>unclassified sequences</taxon>
        <taxon>metagenomes</taxon>
        <taxon>ecological metagenomes</taxon>
    </lineage>
</organism>
<gene>
    <name evidence="1" type="ORF">S01H4_23979</name>
</gene>
<protein>
    <submittedName>
        <fullName evidence="1">Uncharacterized protein</fullName>
    </submittedName>
</protein>
<proteinExistence type="predicted"/>
<name>X1BD87_9ZZZZ</name>
<dbReference type="EMBL" id="BART01011207">
    <property type="protein sequence ID" value="GAG82083.1"/>
    <property type="molecule type" value="Genomic_DNA"/>
</dbReference>